<evidence type="ECO:0000259" key="1">
    <source>
        <dbReference type="PROSITE" id="PS51186"/>
    </source>
</evidence>
<dbReference type="InterPro" id="IPR000182">
    <property type="entry name" value="GNAT_dom"/>
</dbReference>
<evidence type="ECO:0000313" key="2">
    <source>
        <dbReference type="EMBL" id="GGA53032.1"/>
    </source>
</evidence>
<dbReference type="InterPro" id="IPR016181">
    <property type="entry name" value="Acyl_CoA_acyltransferase"/>
</dbReference>
<dbReference type="Proteomes" id="UP000609323">
    <property type="component" value="Unassembled WGS sequence"/>
</dbReference>
<keyword evidence="3" id="KW-1185">Reference proteome</keyword>
<feature type="domain" description="N-acetyltransferase" evidence="1">
    <location>
        <begin position="8"/>
        <end position="162"/>
    </location>
</feature>
<reference evidence="3" key="1">
    <citation type="journal article" date="2019" name="Int. J. Syst. Evol. Microbiol.">
        <title>The Global Catalogue of Microorganisms (GCM) 10K type strain sequencing project: providing services to taxonomists for standard genome sequencing and annotation.</title>
        <authorList>
            <consortium name="The Broad Institute Genomics Platform"/>
            <consortium name="The Broad Institute Genome Sequencing Center for Infectious Disease"/>
            <person name="Wu L."/>
            <person name="Ma J."/>
        </authorList>
    </citation>
    <scope>NUCLEOTIDE SEQUENCE [LARGE SCALE GENOMIC DNA]</scope>
    <source>
        <strain evidence="3">CGMCC 1.15044</strain>
    </source>
</reference>
<gene>
    <name evidence="2" type="ORF">GCM10010917_42820</name>
</gene>
<dbReference type="Pfam" id="PF00583">
    <property type="entry name" value="Acetyltransf_1"/>
    <property type="match status" value="1"/>
</dbReference>
<protein>
    <submittedName>
        <fullName evidence="2">N-acetyltransferase</fullName>
    </submittedName>
</protein>
<dbReference type="EMBL" id="BMHF01000026">
    <property type="protein sequence ID" value="GGA53032.1"/>
    <property type="molecule type" value="Genomic_DNA"/>
</dbReference>
<evidence type="ECO:0000313" key="3">
    <source>
        <dbReference type="Proteomes" id="UP000609323"/>
    </source>
</evidence>
<name>A0ABQ1GZH8_9BACL</name>
<proteinExistence type="predicted"/>
<dbReference type="PROSITE" id="PS51186">
    <property type="entry name" value="GNAT"/>
    <property type="match status" value="1"/>
</dbReference>
<dbReference type="Gene3D" id="3.40.630.30">
    <property type="match status" value="1"/>
</dbReference>
<sequence>MAEQTFTFKVVPMEELHGAEICTWTYEPPYNIYGWLPWEQMKGLEVEFGDPAIRGQQYVSVLDDSGELCGFAQLFPIEGVTRLGIGMKPELCGRGRGPAFVAAIVQEALRRKPENEIDLEVLTWNTRAIRAYQKAGFTITDMYERQTPEGMKPFYCMVYQPDSDEDVNRPAQEQDTEDP</sequence>
<organism evidence="2 3">
    <name type="scientific">Paenibacillus physcomitrellae</name>
    <dbReference type="NCBI Taxonomy" id="1619311"/>
    <lineage>
        <taxon>Bacteria</taxon>
        <taxon>Bacillati</taxon>
        <taxon>Bacillota</taxon>
        <taxon>Bacilli</taxon>
        <taxon>Bacillales</taxon>
        <taxon>Paenibacillaceae</taxon>
        <taxon>Paenibacillus</taxon>
    </lineage>
</organism>
<comment type="caution">
    <text evidence="2">The sequence shown here is derived from an EMBL/GenBank/DDBJ whole genome shotgun (WGS) entry which is preliminary data.</text>
</comment>
<dbReference type="SUPFAM" id="SSF55729">
    <property type="entry name" value="Acyl-CoA N-acyltransferases (Nat)"/>
    <property type="match status" value="1"/>
</dbReference>
<accession>A0ABQ1GZH8</accession>